<dbReference type="OrthoDB" id="3971593at2759"/>
<reference evidence="1" key="1">
    <citation type="journal article" date="2020" name="Stud. Mycol.">
        <title>101 Dothideomycetes genomes: a test case for predicting lifestyles and emergence of pathogens.</title>
        <authorList>
            <person name="Haridas S."/>
            <person name="Albert R."/>
            <person name="Binder M."/>
            <person name="Bloem J."/>
            <person name="Labutti K."/>
            <person name="Salamov A."/>
            <person name="Andreopoulos B."/>
            <person name="Baker S."/>
            <person name="Barry K."/>
            <person name="Bills G."/>
            <person name="Bluhm B."/>
            <person name="Cannon C."/>
            <person name="Castanera R."/>
            <person name="Culley D."/>
            <person name="Daum C."/>
            <person name="Ezra D."/>
            <person name="Gonzalez J."/>
            <person name="Henrissat B."/>
            <person name="Kuo A."/>
            <person name="Liang C."/>
            <person name="Lipzen A."/>
            <person name="Lutzoni F."/>
            <person name="Magnuson J."/>
            <person name="Mondo S."/>
            <person name="Nolan M."/>
            <person name="Ohm R."/>
            <person name="Pangilinan J."/>
            <person name="Park H.-J."/>
            <person name="Ramirez L."/>
            <person name="Alfaro M."/>
            <person name="Sun H."/>
            <person name="Tritt A."/>
            <person name="Yoshinaga Y."/>
            <person name="Zwiers L.-H."/>
            <person name="Turgeon B."/>
            <person name="Goodwin S."/>
            <person name="Spatafora J."/>
            <person name="Crous P."/>
            <person name="Grigoriev I."/>
        </authorList>
    </citation>
    <scope>NUCLEOTIDE SEQUENCE</scope>
    <source>
        <strain evidence="1">ATCC 16933</strain>
    </source>
</reference>
<protein>
    <recommendedName>
        <fullName evidence="3">F-box domain-containing protein</fullName>
    </recommendedName>
</protein>
<accession>A0A6A6NL16</accession>
<proteinExistence type="predicted"/>
<evidence type="ECO:0008006" key="3">
    <source>
        <dbReference type="Google" id="ProtNLM"/>
    </source>
</evidence>
<evidence type="ECO:0000313" key="1">
    <source>
        <dbReference type="EMBL" id="KAF2452395.1"/>
    </source>
</evidence>
<name>A0A6A6NL16_9PEZI</name>
<dbReference type="AlphaFoldDB" id="A0A6A6NL16"/>
<organism evidence="1 2">
    <name type="scientific">Lineolata rhizophorae</name>
    <dbReference type="NCBI Taxonomy" id="578093"/>
    <lineage>
        <taxon>Eukaryota</taxon>
        <taxon>Fungi</taxon>
        <taxon>Dikarya</taxon>
        <taxon>Ascomycota</taxon>
        <taxon>Pezizomycotina</taxon>
        <taxon>Dothideomycetes</taxon>
        <taxon>Dothideomycetes incertae sedis</taxon>
        <taxon>Lineolatales</taxon>
        <taxon>Lineolataceae</taxon>
        <taxon>Lineolata</taxon>
    </lineage>
</organism>
<dbReference type="Proteomes" id="UP000799766">
    <property type="component" value="Unassembled WGS sequence"/>
</dbReference>
<keyword evidence="2" id="KW-1185">Reference proteome</keyword>
<sequence length="492" mass="56702">MAFNVLPLELNVEIAKHLESDKDVAAFGRTCKWTSNVVHSTSPYWRLRYRQLYDLPIYPHERNISPNARMSQRWAALSNTAIRARFASIASLLRRPPAVCWRQGTSTVEVAALSLLTQLINDSCSHTASESMNITFVTRYALRSQFLHPMLLDPTAPAYLDWHSPDRRSQWLQATRLVFASLLMDRRFFQLRFFHQGSLSQMIAYQPPATASLFLGPYHYKVNSTYALAVVNFYSQHLDLPVHNLHPGQDPPSGPFMWSGKINKTPLELPRVWRGSCGYICEDSSELDALRRGDMEPCSIVDKTIASEYDFMTTLILEFFRNPNRVFWPPEWRDVFDPVAPREPPNNLEPGFGPIGQPYHFAAWDEHWGQVGRVKPYGTYHIDHTDWVFEGVITPGGEMIIGRWFGPTTDDDVLSLRERLDVWTNLRVHSGPMIYWSEAFLTQEDRQNIQALHEMFQHYELMNNQLNASNPPRPDPPHISARDWLETAGNIF</sequence>
<dbReference type="EMBL" id="MU001710">
    <property type="protein sequence ID" value="KAF2452395.1"/>
    <property type="molecule type" value="Genomic_DNA"/>
</dbReference>
<gene>
    <name evidence="1" type="ORF">BDY21DRAFT_367828</name>
</gene>
<evidence type="ECO:0000313" key="2">
    <source>
        <dbReference type="Proteomes" id="UP000799766"/>
    </source>
</evidence>